<sequence>MSSNHSGVVPTPTALAYLRQLCKGPAFQSYEGDSFQLSQVRDVSFLWTFTPHVKSGSWGKWDERTTTQKDIKAG</sequence>
<name>E9H637_DAPPU</name>
<dbReference type="EMBL" id="GL732596">
    <property type="protein sequence ID" value="EFX72739.1"/>
    <property type="molecule type" value="Genomic_DNA"/>
</dbReference>
<evidence type="ECO:0000313" key="2">
    <source>
        <dbReference type="Proteomes" id="UP000000305"/>
    </source>
</evidence>
<reference evidence="1 2" key="1">
    <citation type="journal article" date="2011" name="Science">
        <title>The ecoresponsive genome of Daphnia pulex.</title>
        <authorList>
            <person name="Colbourne J.K."/>
            <person name="Pfrender M.E."/>
            <person name="Gilbert D."/>
            <person name="Thomas W.K."/>
            <person name="Tucker A."/>
            <person name="Oakley T.H."/>
            <person name="Tokishita S."/>
            <person name="Aerts A."/>
            <person name="Arnold G.J."/>
            <person name="Basu M.K."/>
            <person name="Bauer D.J."/>
            <person name="Caceres C.E."/>
            <person name="Carmel L."/>
            <person name="Casola C."/>
            <person name="Choi J.H."/>
            <person name="Detter J.C."/>
            <person name="Dong Q."/>
            <person name="Dusheyko S."/>
            <person name="Eads B.D."/>
            <person name="Frohlich T."/>
            <person name="Geiler-Samerotte K.A."/>
            <person name="Gerlach D."/>
            <person name="Hatcher P."/>
            <person name="Jogdeo S."/>
            <person name="Krijgsveld J."/>
            <person name="Kriventseva E.V."/>
            <person name="Kultz D."/>
            <person name="Laforsch C."/>
            <person name="Lindquist E."/>
            <person name="Lopez J."/>
            <person name="Manak J.R."/>
            <person name="Muller J."/>
            <person name="Pangilinan J."/>
            <person name="Patwardhan R.P."/>
            <person name="Pitluck S."/>
            <person name="Pritham E.J."/>
            <person name="Rechtsteiner A."/>
            <person name="Rho M."/>
            <person name="Rogozin I.B."/>
            <person name="Sakarya O."/>
            <person name="Salamov A."/>
            <person name="Schaack S."/>
            <person name="Shapiro H."/>
            <person name="Shiga Y."/>
            <person name="Skalitzky C."/>
            <person name="Smith Z."/>
            <person name="Souvorov A."/>
            <person name="Sung W."/>
            <person name="Tang Z."/>
            <person name="Tsuchiya D."/>
            <person name="Tu H."/>
            <person name="Vos H."/>
            <person name="Wang M."/>
            <person name="Wolf Y.I."/>
            <person name="Yamagata H."/>
            <person name="Yamada T."/>
            <person name="Ye Y."/>
            <person name="Shaw J.R."/>
            <person name="Andrews J."/>
            <person name="Crease T.J."/>
            <person name="Tang H."/>
            <person name="Lucas S.M."/>
            <person name="Robertson H.M."/>
            <person name="Bork P."/>
            <person name="Koonin E.V."/>
            <person name="Zdobnov E.M."/>
            <person name="Grigoriev I.V."/>
            <person name="Lynch M."/>
            <person name="Boore J.L."/>
        </authorList>
    </citation>
    <scope>NUCLEOTIDE SEQUENCE [LARGE SCALE GENOMIC DNA]</scope>
</reference>
<dbReference type="HOGENOM" id="CLU_2690350_0_0_1"/>
<protein>
    <submittedName>
        <fullName evidence="1">Uncharacterized protein</fullName>
    </submittedName>
</protein>
<keyword evidence="2" id="KW-1185">Reference proteome</keyword>
<dbReference type="InParanoid" id="E9H637"/>
<organism evidence="1 2">
    <name type="scientific">Daphnia pulex</name>
    <name type="common">Water flea</name>
    <dbReference type="NCBI Taxonomy" id="6669"/>
    <lineage>
        <taxon>Eukaryota</taxon>
        <taxon>Metazoa</taxon>
        <taxon>Ecdysozoa</taxon>
        <taxon>Arthropoda</taxon>
        <taxon>Crustacea</taxon>
        <taxon>Branchiopoda</taxon>
        <taxon>Diplostraca</taxon>
        <taxon>Cladocera</taxon>
        <taxon>Anomopoda</taxon>
        <taxon>Daphniidae</taxon>
        <taxon>Daphnia</taxon>
    </lineage>
</organism>
<accession>E9H637</accession>
<gene>
    <name evidence="1" type="ORF">DAPPUDRAFT_254000</name>
</gene>
<dbReference type="Proteomes" id="UP000000305">
    <property type="component" value="Unassembled WGS sequence"/>
</dbReference>
<dbReference type="AlphaFoldDB" id="E9H637"/>
<dbReference type="KEGG" id="dpx:DAPPUDRAFT_254000"/>
<proteinExistence type="predicted"/>
<evidence type="ECO:0000313" key="1">
    <source>
        <dbReference type="EMBL" id="EFX72739.1"/>
    </source>
</evidence>